<keyword evidence="8" id="KW-1185">Reference proteome</keyword>
<dbReference type="PANTHER" id="PTHR31234:SF65">
    <property type="entry name" value="LATE EMBRYOGENESIS ABUNDANT PROTEIN, LEA_2 SUBGROUP"/>
    <property type="match status" value="1"/>
</dbReference>
<evidence type="ECO:0000313" key="8">
    <source>
        <dbReference type="Proteomes" id="UP000554482"/>
    </source>
</evidence>
<evidence type="ECO:0000256" key="1">
    <source>
        <dbReference type="ARBA" id="ARBA00004167"/>
    </source>
</evidence>
<dbReference type="Pfam" id="PF03168">
    <property type="entry name" value="LEA_2"/>
    <property type="match status" value="1"/>
</dbReference>
<feature type="domain" description="Late embryogenesis abundant protein LEA-2 subgroup" evidence="6">
    <location>
        <begin position="93"/>
        <end position="184"/>
    </location>
</feature>
<gene>
    <name evidence="7" type="ORF">FRX31_009455</name>
</gene>
<evidence type="ECO:0000256" key="4">
    <source>
        <dbReference type="ARBA" id="ARBA00023136"/>
    </source>
</evidence>
<comment type="caution">
    <text evidence="7">The sequence shown here is derived from an EMBL/GenBank/DDBJ whole genome shotgun (WGS) entry which is preliminary data.</text>
</comment>
<evidence type="ECO:0000259" key="6">
    <source>
        <dbReference type="Pfam" id="PF03168"/>
    </source>
</evidence>
<sequence length="213" mass="23823">MEKTEEQSLNKRAIEVEGQQRKSMKKPFYKRPCCGITTAIILLLLITIIILIFTVFKPKDPKITLLSTTVSGIAPRVIFPTLQVELNITLDLKLSVKNKNYASFKYGDGVSVVNYRCNRVGDVDVEPGRMGSRSTGTVEARLTLEAEKFNMTSFVSDVLAGQLSFEIRTRLPGRVTIIGFIKKHIVALSNCQVDIQIPSFVVSRQQCKNKAKL</sequence>
<name>A0A7J6WWB2_THATH</name>
<comment type="subcellular location">
    <subcellularLocation>
        <location evidence="1">Membrane</location>
        <topology evidence="1">Single-pass membrane protein</topology>
    </subcellularLocation>
</comment>
<dbReference type="GO" id="GO:0016020">
    <property type="term" value="C:membrane"/>
    <property type="evidence" value="ECO:0007669"/>
    <property type="project" value="UniProtKB-SubCell"/>
</dbReference>
<dbReference type="InterPro" id="IPR004864">
    <property type="entry name" value="LEA_2"/>
</dbReference>
<dbReference type="OrthoDB" id="1910624at2759"/>
<dbReference type="GO" id="GO:0098542">
    <property type="term" value="P:defense response to other organism"/>
    <property type="evidence" value="ECO:0007669"/>
    <property type="project" value="InterPro"/>
</dbReference>
<evidence type="ECO:0000256" key="3">
    <source>
        <dbReference type="ARBA" id="ARBA00022989"/>
    </source>
</evidence>
<accession>A0A7J6WWB2</accession>
<protein>
    <submittedName>
        <fullName evidence="7">Late embryogenesis abundant (LEA) hydroxyproline-rich glycoprotein family</fullName>
    </submittedName>
</protein>
<dbReference type="PANTHER" id="PTHR31234">
    <property type="entry name" value="LATE EMBRYOGENESIS ABUNDANT (LEA) HYDROXYPROLINE-RICH GLYCOPROTEIN FAMILY"/>
    <property type="match status" value="1"/>
</dbReference>
<reference evidence="7 8" key="1">
    <citation type="submission" date="2020-06" db="EMBL/GenBank/DDBJ databases">
        <title>Transcriptomic and genomic resources for Thalictrum thalictroides and T. hernandezii: Facilitating candidate gene discovery in an emerging model plant lineage.</title>
        <authorList>
            <person name="Arias T."/>
            <person name="Riano-Pachon D.M."/>
            <person name="Di Stilio V.S."/>
        </authorList>
    </citation>
    <scope>NUCLEOTIDE SEQUENCE [LARGE SCALE GENOMIC DNA]</scope>
    <source>
        <strain evidence="8">cv. WT478/WT964</strain>
        <tissue evidence="7">Leaves</tissue>
    </source>
</reference>
<proteinExistence type="predicted"/>
<keyword evidence="2 5" id="KW-0812">Transmembrane</keyword>
<organism evidence="7 8">
    <name type="scientific">Thalictrum thalictroides</name>
    <name type="common">Rue-anemone</name>
    <name type="synonym">Anemone thalictroides</name>
    <dbReference type="NCBI Taxonomy" id="46969"/>
    <lineage>
        <taxon>Eukaryota</taxon>
        <taxon>Viridiplantae</taxon>
        <taxon>Streptophyta</taxon>
        <taxon>Embryophyta</taxon>
        <taxon>Tracheophyta</taxon>
        <taxon>Spermatophyta</taxon>
        <taxon>Magnoliopsida</taxon>
        <taxon>Ranunculales</taxon>
        <taxon>Ranunculaceae</taxon>
        <taxon>Thalictroideae</taxon>
        <taxon>Thalictrum</taxon>
    </lineage>
</organism>
<keyword evidence="3 5" id="KW-1133">Transmembrane helix</keyword>
<evidence type="ECO:0000256" key="2">
    <source>
        <dbReference type="ARBA" id="ARBA00022692"/>
    </source>
</evidence>
<dbReference type="EMBL" id="JABWDY010010070">
    <property type="protein sequence ID" value="KAF5200958.1"/>
    <property type="molecule type" value="Genomic_DNA"/>
</dbReference>
<evidence type="ECO:0000313" key="7">
    <source>
        <dbReference type="EMBL" id="KAF5200958.1"/>
    </source>
</evidence>
<dbReference type="InterPro" id="IPR044839">
    <property type="entry name" value="NDR1-like"/>
</dbReference>
<feature type="transmembrane region" description="Helical" evidence="5">
    <location>
        <begin position="33"/>
        <end position="56"/>
    </location>
</feature>
<dbReference type="AlphaFoldDB" id="A0A7J6WWB2"/>
<evidence type="ECO:0000256" key="5">
    <source>
        <dbReference type="SAM" id="Phobius"/>
    </source>
</evidence>
<dbReference type="Proteomes" id="UP000554482">
    <property type="component" value="Unassembled WGS sequence"/>
</dbReference>
<keyword evidence="4 5" id="KW-0472">Membrane</keyword>